<organism evidence="5 6">
    <name type="scientific">Leptolyngbya cf. ectocarpi LEGE 11479</name>
    <dbReference type="NCBI Taxonomy" id="1828722"/>
    <lineage>
        <taxon>Bacteria</taxon>
        <taxon>Bacillati</taxon>
        <taxon>Cyanobacteriota</taxon>
        <taxon>Cyanophyceae</taxon>
        <taxon>Leptolyngbyales</taxon>
        <taxon>Leptolyngbyaceae</taxon>
        <taxon>Leptolyngbya group</taxon>
        <taxon>Leptolyngbya</taxon>
    </lineage>
</organism>
<evidence type="ECO:0000256" key="3">
    <source>
        <dbReference type="ARBA" id="ARBA00023172"/>
    </source>
</evidence>
<dbReference type="GO" id="GO:0003677">
    <property type="term" value="F:DNA binding"/>
    <property type="evidence" value="ECO:0007669"/>
    <property type="project" value="UniProtKB-KW"/>
</dbReference>
<dbReference type="Pfam" id="PF13102">
    <property type="entry name" value="Phage_int_SAM_5"/>
    <property type="match status" value="1"/>
</dbReference>
<evidence type="ECO:0000256" key="2">
    <source>
        <dbReference type="ARBA" id="ARBA00023125"/>
    </source>
</evidence>
<comment type="similarity">
    <text evidence="1">Belongs to the 'phage' integrase family.</text>
</comment>
<dbReference type="PANTHER" id="PTHR30349:SF41">
    <property type="entry name" value="INTEGRASE_RECOMBINASE PROTEIN MJ0367-RELATED"/>
    <property type="match status" value="1"/>
</dbReference>
<dbReference type="InterPro" id="IPR002104">
    <property type="entry name" value="Integrase_catalytic"/>
</dbReference>
<dbReference type="Proteomes" id="UP000615026">
    <property type="component" value="Unassembled WGS sequence"/>
</dbReference>
<evidence type="ECO:0000256" key="1">
    <source>
        <dbReference type="ARBA" id="ARBA00008857"/>
    </source>
</evidence>
<comment type="caution">
    <text evidence="5">The sequence shown here is derived from an EMBL/GenBank/DDBJ whole genome shotgun (WGS) entry which is preliminary data.</text>
</comment>
<sequence>MPRSPKGTVKIEADHNWLRLRWSYRGKRYAIALGLPDTDINRRIAQSRAAVIQADILAGQLDISLQRYRDEKDTSLTAAELFQKFTDWKRRQITKRSLVKYLGLQKLVKQHFKTKQADAITEDQALDFRDWLLNELATTTARERIGMMRSCWSWAIGRKLLTDNPWVNVRVKSAPRQRPQPFTQEEYAKILDGFREMYPHYLGYVTFVMGVGCRLGEASGLRWGHLSPDCSKIWIGESWGRGERKTTKTNKDRAFELSPGLTDMLKRQRPASAGADDLVFTSVEGEPIDDHNFRRRYWTPVLASVGVPYRKPYSMRHSFISQAFDQGWSVSEIASITGNSEETILRSYTGGVRGRAKLRSVWSQDED</sequence>
<dbReference type="RefSeq" id="WP_193994403.1">
    <property type="nucleotide sequence ID" value="NZ_JADEXP010000171.1"/>
</dbReference>
<dbReference type="InterPro" id="IPR050090">
    <property type="entry name" value="Tyrosine_recombinase_XerCD"/>
</dbReference>
<dbReference type="PROSITE" id="PS51898">
    <property type="entry name" value="TYR_RECOMBINASE"/>
    <property type="match status" value="1"/>
</dbReference>
<dbReference type="InterPro" id="IPR013762">
    <property type="entry name" value="Integrase-like_cat_sf"/>
</dbReference>
<dbReference type="InterPro" id="IPR011010">
    <property type="entry name" value="DNA_brk_join_enz"/>
</dbReference>
<dbReference type="InterPro" id="IPR025269">
    <property type="entry name" value="SAM-like_dom"/>
</dbReference>
<keyword evidence="6" id="KW-1185">Reference proteome</keyword>
<dbReference type="GO" id="GO:0006310">
    <property type="term" value="P:DNA recombination"/>
    <property type="evidence" value="ECO:0007669"/>
    <property type="project" value="UniProtKB-KW"/>
</dbReference>
<keyword evidence="2" id="KW-0238">DNA-binding</keyword>
<gene>
    <name evidence="5" type="ORF">IQ260_17535</name>
</gene>
<dbReference type="Gene3D" id="1.10.443.10">
    <property type="entry name" value="Intergrase catalytic core"/>
    <property type="match status" value="1"/>
</dbReference>
<reference evidence="5" key="1">
    <citation type="submission" date="2020-10" db="EMBL/GenBank/DDBJ databases">
        <authorList>
            <person name="Castelo-Branco R."/>
            <person name="Eusebio N."/>
            <person name="Adriana R."/>
            <person name="Vieira A."/>
            <person name="Brugerolle De Fraissinette N."/>
            <person name="Rezende De Castro R."/>
            <person name="Schneider M.P."/>
            <person name="Vasconcelos V."/>
            <person name="Leao P.N."/>
        </authorList>
    </citation>
    <scope>NUCLEOTIDE SEQUENCE</scope>
    <source>
        <strain evidence="5">LEGE 11479</strain>
    </source>
</reference>
<dbReference type="EMBL" id="JADEXP010000171">
    <property type="protein sequence ID" value="MBE9068457.1"/>
    <property type="molecule type" value="Genomic_DNA"/>
</dbReference>
<evidence type="ECO:0000313" key="5">
    <source>
        <dbReference type="EMBL" id="MBE9068457.1"/>
    </source>
</evidence>
<dbReference type="SUPFAM" id="SSF56349">
    <property type="entry name" value="DNA breaking-rejoining enzymes"/>
    <property type="match status" value="1"/>
</dbReference>
<dbReference type="InterPro" id="IPR022000">
    <property type="entry name" value="Min27-like_integrase_DNA_bind"/>
</dbReference>
<dbReference type="AlphaFoldDB" id="A0A928ZVY0"/>
<protein>
    <submittedName>
        <fullName evidence="5">Tyrosine-type recombinase/integrase</fullName>
    </submittedName>
</protein>
<feature type="domain" description="Tyr recombinase" evidence="4">
    <location>
        <begin position="177"/>
        <end position="363"/>
    </location>
</feature>
<dbReference type="Pfam" id="PF00589">
    <property type="entry name" value="Phage_integrase"/>
    <property type="match status" value="1"/>
</dbReference>
<dbReference type="Gene3D" id="1.10.150.130">
    <property type="match status" value="1"/>
</dbReference>
<dbReference type="PANTHER" id="PTHR30349">
    <property type="entry name" value="PHAGE INTEGRASE-RELATED"/>
    <property type="match status" value="1"/>
</dbReference>
<evidence type="ECO:0000313" key="6">
    <source>
        <dbReference type="Proteomes" id="UP000615026"/>
    </source>
</evidence>
<evidence type="ECO:0000259" key="4">
    <source>
        <dbReference type="PROSITE" id="PS51898"/>
    </source>
</evidence>
<dbReference type="Pfam" id="PF12167">
    <property type="entry name" value="Arm-DNA-bind_2"/>
    <property type="match status" value="1"/>
</dbReference>
<keyword evidence="3" id="KW-0233">DNA recombination</keyword>
<name>A0A928ZVY0_LEPEC</name>
<dbReference type="GO" id="GO:0015074">
    <property type="term" value="P:DNA integration"/>
    <property type="evidence" value="ECO:0007669"/>
    <property type="project" value="InterPro"/>
</dbReference>
<dbReference type="InterPro" id="IPR010998">
    <property type="entry name" value="Integrase_recombinase_N"/>
</dbReference>
<proteinExistence type="inferred from homology"/>
<accession>A0A928ZVY0</accession>